<dbReference type="SUPFAM" id="SSF53901">
    <property type="entry name" value="Thiolase-like"/>
    <property type="match status" value="1"/>
</dbReference>
<comment type="caution">
    <text evidence="1">The sequence shown here is derived from an EMBL/GenBank/DDBJ whole genome shotgun (WGS) entry which is preliminary data.</text>
</comment>
<accession>A0A2M9BU72</accession>
<dbReference type="Proteomes" id="UP000230161">
    <property type="component" value="Unassembled WGS sequence"/>
</dbReference>
<name>A0A2M9BU72_9MICO</name>
<dbReference type="OrthoDB" id="5185121at2"/>
<evidence type="ECO:0000313" key="2">
    <source>
        <dbReference type="Proteomes" id="UP000230161"/>
    </source>
</evidence>
<dbReference type="EMBL" id="PGFB01000004">
    <property type="protein sequence ID" value="PJJ61508.1"/>
    <property type="molecule type" value="Genomic_DNA"/>
</dbReference>
<dbReference type="InterPro" id="IPR016039">
    <property type="entry name" value="Thiolase-like"/>
</dbReference>
<sequence length="330" mass="34191">MTGTEIAVLAVASTTVEREERRSLEEMIFDTATSALGSANLTHEDLDGVVVSGNDEIDGRVISIMASAGPAGGVDRDTTMIASSADQALSYGFLRLLAGQGERVLVVGWAKPSESVDPDRAELMAAEPYVLRDIGMNHTIAAALQASTWVREGAVAGATVAYPLDHGDLPGRGDSVHAIVIAADGAFPEGSELAWIVDSGWATSSYELGGRDLSELESLRGAVDQIVARNPAAAPANWARTEIAAGSEYVVRETVRVLGLRPDSVNVAGGLAELPTSPHVAGLGRFAEAIRATTAARGGAPTKTAGIGYHGFASQGATVMVFSTHKRGVE</sequence>
<dbReference type="RefSeq" id="WP_157802944.1">
    <property type="nucleotide sequence ID" value="NZ_PGFB01000004.1"/>
</dbReference>
<dbReference type="GO" id="GO:0016746">
    <property type="term" value="F:acyltransferase activity"/>
    <property type="evidence" value="ECO:0007669"/>
    <property type="project" value="InterPro"/>
</dbReference>
<dbReference type="Gene3D" id="3.40.47.10">
    <property type="match status" value="1"/>
</dbReference>
<organism evidence="1 2">
    <name type="scientific">Compostimonas suwonensis</name>
    <dbReference type="NCBI Taxonomy" id="1048394"/>
    <lineage>
        <taxon>Bacteria</taxon>
        <taxon>Bacillati</taxon>
        <taxon>Actinomycetota</taxon>
        <taxon>Actinomycetes</taxon>
        <taxon>Micrococcales</taxon>
        <taxon>Microbacteriaceae</taxon>
        <taxon>Compostimonas</taxon>
    </lineage>
</organism>
<dbReference type="AlphaFoldDB" id="A0A2M9BU72"/>
<evidence type="ECO:0008006" key="3">
    <source>
        <dbReference type="Google" id="ProtNLM"/>
    </source>
</evidence>
<reference evidence="1 2" key="1">
    <citation type="submission" date="2017-11" db="EMBL/GenBank/DDBJ databases">
        <title>Genomic Encyclopedia of Archaeal and Bacterial Type Strains, Phase II (KMG-II): From Individual Species to Whole Genera.</title>
        <authorList>
            <person name="Goeker M."/>
        </authorList>
    </citation>
    <scope>NUCLEOTIDE SEQUENCE [LARGE SCALE GENOMIC DNA]</scope>
    <source>
        <strain evidence="1 2">DSM 25625</strain>
    </source>
</reference>
<keyword evidence="2" id="KW-1185">Reference proteome</keyword>
<proteinExistence type="predicted"/>
<evidence type="ECO:0000313" key="1">
    <source>
        <dbReference type="EMBL" id="PJJ61508.1"/>
    </source>
</evidence>
<protein>
    <recommendedName>
        <fullName evidence="3">3-oxoacyl-[acyl-carrier-protein] synthase-3</fullName>
    </recommendedName>
</protein>
<gene>
    <name evidence="1" type="ORF">CLV54_2453</name>
</gene>